<reference evidence="3 4" key="1">
    <citation type="journal article" date="2019" name="Nat. Ecol. Evol.">
        <title>Megaphylogeny resolves global patterns of mushroom evolution.</title>
        <authorList>
            <person name="Varga T."/>
            <person name="Krizsan K."/>
            <person name="Foldi C."/>
            <person name="Dima B."/>
            <person name="Sanchez-Garcia M."/>
            <person name="Sanchez-Ramirez S."/>
            <person name="Szollosi G.J."/>
            <person name="Szarkandi J.G."/>
            <person name="Papp V."/>
            <person name="Albert L."/>
            <person name="Andreopoulos W."/>
            <person name="Angelini C."/>
            <person name="Antonin V."/>
            <person name="Barry K.W."/>
            <person name="Bougher N.L."/>
            <person name="Buchanan P."/>
            <person name="Buyck B."/>
            <person name="Bense V."/>
            <person name="Catcheside P."/>
            <person name="Chovatia M."/>
            <person name="Cooper J."/>
            <person name="Damon W."/>
            <person name="Desjardin D."/>
            <person name="Finy P."/>
            <person name="Geml J."/>
            <person name="Haridas S."/>
            <person name="Hughes K."/>
            <person name="Justo A."/>
            <person name="Karasinski D."/>
            <person name="Kautmanova I."/>
            <person name="Kiss B."/>
            <person name="Kocsube S."/>
            <person name="Kotiranta H."/>
            <person name="LaButti K.M."/>
            <person name="Lechner B.E."/>
            <person name="Liimatainen K."/>
            <person name="Lipzen A."/>
            <person name="Lukacs Z."/>
            <person name="Mihaltcheva S."/>
            <person name="Morgado L.N."/>
            <person name="Niskanen T."/>
            <person name="Noordeloos M.E."/>
            <person name="Ohm R.A."/>
            <person name="Ortiz-Santana B."/>
            <person name="Ovrebo C."/>
            <person name="Racz N."/>
            <person name="Riley R."/>
            <person name="Savchenko A."/>
            <person name="Shiryaev A."/>
            <person name="Soop K."/>
            <person name="Spirin V."/>
            <person name="Szebenyi C."/>
            <person name="Tomsovsky M."/>
            <person name="Tulloss R.E."/>
            <person name="Uehling J."/>
            <person name="Grigoriev I.V."/>
            <person name="Vagvolgyi C."/>
            <person name="Papp T."/>
            <person name="Martin F.M."/>
            <person name="Miettinen O."/>
            <person name="Hibbett D.S."/>
            <person name="Nagy L.G."/>
        </authorList>
    </citation>
    <scope>NUCLEOTIDE SEQUENCE [LARGE SCALE GENOMIC DNA]</scope>
    <source>
        <strain evidence="3 4">FP101781</strain>
    </source>
</reference>
<dbReference type="Pfam" id="PF04641">
    <property type="entry name" value="Rtf2"/>
    <property type="match status" value="1"/>
</dbReference>
<dbReference type="PANTHER" id="PTHR12775">
    <property type="entry name" value="PROTEIN C20ORF43 HOMOLOG"/>
    <property type="match status" value="1"/>
</dbReference>
<evidence type="ECO:0000313" key="3">
    <source>
        <dbReference type="EMBL" id="TEB29305.1"/>
    </source>
</evidence>
<evidence type="ECO:0000256" key="2">
    <source>
        <dbReference type="SAM" id="MobiDB-lite"/>
    </source>
</evidence>
<dbReference type="AlphaFoldDB" id="A0A4Y7T595"/>
<dbReference type="EMBL" id="QPFP01000028">
    <property type="protein sequence ID" value="TEB29305.1"/>
    <property type="molecule type" value="Genomic_DNA"/>
</dbReference>
<comment type="similarity">
    <text evidence="1">Belongs to the rtf2 family.</text>
</comment>
<proteinExistence type="inferred from homology"/>
<name>A0A4Y7T595_COPMI</name>
<dbReference type="STRING" id="71717.A0A4Y7T595"/>
<feature type="region of interest" description="Disordered" evidence="2">
    <location>
        <begin position="1"/>
        <end position="22"/>
    </location>
</feature>
<sequence>MGNDGGSIPDRRDLVKTKAKAEQADKANQTRARWFFCALSKKCLQEPIVSCPLGKLYNKDAIIEYLLDKSAYGDGEEICGHIRSLKDIKTLKLTPNGSSTPDEDENRVQFACSLTQKEMNGVTPFCYISPCGCVFSQAGLRTVAGSPKEAKDKGSPEETTPSEDSLDLCPQCATKYSRTTDVIPLNPDLEQEQKLRWAMDERRAREPTKKKSKKRKQQDSSGESEPPSKKKHSSSSQPTINPALGAASKAVLQGLAEEEAKRKAKMSDAVKSLYSDGKPARKETFMTMGTFTRYA</sequence>
<keyword evidence="4" id="KW-1185">Reference proteome</keyword>
<protein>
    <submittedName>
        <fullName evidence="3">DUF602-domain-containing protein</fullName>
    </submittedName>
</protein>
<organism evidence="3 4">
    <name type="scientific">Coprinellus micaceus</name>
    <name type="common">Glistening ink-cap mushroom</name>
    <name type="synonym">Coprinus micaceus</name>
    <dbReference type="NCBI Taxonomy" id="71717"/>
    <lineage>
        <taxon>Eukaryota</taxon>
        <taxon>Fungi</taxon>
        <taxon>Dikarya</taxon>
        <taxon>Basidiomycota</taxon>
        <taxon>Agaricomycotina</taxon>
        <taxon>Agaricomycetes</taxon>
        <taxon>Agaricomycetidae</taxon>
        <taxon>Agaricales</taxon>
        <taxon>Agaricineae</taxon>
        <taxon>Psathyrellaceae</taxon>
        <taxon>Coprinellus</taxon>
    </lineage>
</organism>
<dbReference type="OrthoDB" id="247013at2759"/>
<feature type="region of interest" description="Disordered" evidence="2">
    <location>
        <begin position="145"/>
        <end position="169"/>
    </location>
</feature>
<dbReference type="CDD" id="cd16653">
    <property type="entry name" value="RING-like_Rtf2"/>
    <property type="match status" value="1"/>
</dbReference>
<evidence type="ECO:0000256" key="1">
    <source>
        <dbReference type="ARBA" id="ARBA00009885"/>
    </source>
</evidence>
<dbReference type="GO" id="GO:0005634">
    <property type="term" value="C:nucleus"/>
    <property type="evidence" value="ECO:0007669"/>
    <property type="project" value="TreeGrafter"/>
</dbReference>
<gene>
    <name evidence="3" type="ORF">FA13DRAFT_1793379</name>
</gene>
<feature type="compositionally biased region" description="Basic and acidic residues" evidence="2">
    <location>
        <begin position="9"/>
        <end position="22"/>
    </location>
</feature>
<feature type="region of interest" description="Disordered" evidence="2">
    <location>
        <begin position="201"/>
        <end position="248"/>
    </location>
</feature>
<comment type="caution">
    <text evidence="3">The sequence shown here is derived from an EMBL/GenBank/DDBJ whole genome shotgun (WGS) entry which is preliminary data.</text>
</comment>
<dbReference type="InterPro" id="IPR006735">
    <property type="entry name" value="Rtf2"/>
</dbReference>
<dbReference type="PANTHER" id="PTHR12775:SF0">
    <property type="entry name" value="REPLICATION TERMINATION FACTOR 2"/>
    <property type="match status" value="1"/>
</dbReference>
<accession>A0A4Y7T595</accession>
<dbReference type="GO" id="GO:0006274">
    <property type="term" value="P:DNA replication termination"/>
    <property type="evidence" value="ECO:0007669"/>
    <property type="project" value="TreeGrafter"/>
</dbReference>
<dbReference type="InterPro" id="IPR027799">
    <property type="entry name" value="Rtf2_RING-finger"/>
</dbReference>
<dbReference type="Proteomes" id="UP000298030">
    <property type="component" value="Unassembled WGS sequence"/>
</dbReference>
<evidence type="ECO:0000313" key="4">
    <source>
        <dbReference type="Proteomes" id="UP000298030"/>
    </source>
</evidence>